<dbReference type="STRING" id="1302690.BUE76_01845"/>
<evidence type="ECO:0000313" key="3">
    <source>
        <dbReference type="Proteomes" id="UP000184368"/>
    </source>
</evidence>
<keyword evidence="1" id="KW-0472">Membrane</keyword>
<dbReference type="PROSITE" id="PS51257">
    <property type="entry name" value="PROKAR_LIPOPROTEIN"/>
    <property type="match status" value="1"/>
</dbReference>
<gene>
    <name evidence="2" type="ORF">SAMN05444008_1237</name>
</gene>
<proteinExistence type="predicted"/>
<dbReference type="EMBL" id="FQUO01000023">
    <property type="protein sequence ID" value="SHG25443.1"/>
    <property type="molecule type" value="Genomic_DNA"/>
</dbReference>
<dbReference type="RefSeq" id="WP_073047930.1">
    <property type="nucleotide sequence ID" value="NZ_FQUO01000023.1"/>
</dbReference>
<dbReference type="AlphaFoldDB" id="A0A1M5ICF0"/>
<sequence length="137" mass="16210">MTLLLRYLSIIILLSGIAGCSQFIYRPHSRQQQQRAKPPVSLLEEILVYRQLYGNWPASREQFVARDARFEAAFRGFPYRDVRFRARSRAELLFSFSGHIRDEQAYQQTGLIDLNGYGGTVRFYRDKGRWIWKIKMN</sequence>
<dbReference type="Proteomes" id="UP000184368">
    <property type="component" value="Unassembled WGS sequence"/>
</dbReference>
<evidence type="ECO:0000313" key="2">
    <source>
        <dbReference type="EMBL" id="SHG25443.1"/>
    </source>
</evidence>
<accession>A0A1M5ICF0</accession>
<feature type="transmembrane region" description="Helical" evidence="1">
    <location>
        <begin position="6"/>
        <end position="25"/>
    </location>
</feature>
<evidence type="ECO:0000256" key="1">
    <source>
        <dbReference type="SAM" id="Phobius"/>
    </source>
</evidence>
<name>A0A1M5ICF0_9BACT</name>
<organism evidence="2 3">
    <name type="scientific">Cnuella takakiae</name>
    <dbReference type="NCBI Taxonomy" id="1302690"/>
    <lineage>
        <taxon>Bacteria</taxon>
        <taxon>Pseudomonadati</taxon>
        <taxon>Bacteroidota</taxon>
        <taxon>Chitinophagia</taxon>
        <taxon>Chitinophagales</taxon>
        <taxon>Chitinophagaceae</taxon>
        <taxon>Cnuella</taxon>
    </lineage>
</organism>
<keyword evidence="1" id="KW-0812">Transmembrane</keyword>
<keyword evidence="3" id="KW-1185">Reference proteome</keyword>
<keyword evidence="1" id="KW-1133">Transmembrane helix</keyword>
<protein>
    <submittedName>
        <fullName evidence="2">Uncharacterized protein</fullName>
    </submittedName>
</protein>
<reference evidence="2 3" key="1">
    <citation type="submission" date="2016-11" db="EMBL/GenBank/DDBJ databases">
        <authorList>
            <person name="Jaros S."/>
            <person name="Januszkiewicz K."/>
            <person name="Wedrychowicz H."/>
        </authorList>
    </citation>
    <scope>NUCLEOTIDE SEQUENCE [LARGE SCALE GENOMIC DNA]</scope>
    <source>
        <strain evidence="2 3">DSM 26897</strain>
    </source>
</reference>